<dbReference type="AlphaFoldDB" id="A0A9D1NDK1"/>
<dbReference type="SUPFAM" id="SSF109604">
    <property type="entry name" value="HD-domain/PDEase-like"/>
    <property type="match status" value="1"/>
</dbReference>
<reference evidence="2" key="1">
    <citation type="submission" date="2020-10" db="EMBL/GenBank/DDBJ databases">
        <authorList>
            <person name="Gilroy R."/>
        </authorList>
    </citation>
    <scope>NUCLEOTIDE SEQUENCE</scope>
    <source>
        <strain evidence="2">CHK186-9395</strain>
    </source>
</reference>
<name>A0A9D1NDK1_9FIRM</name>
<accession>A0A9D1NDK1</accession>
<dbReference type="EMBL" id="DVOJ01000005">
    <property type="protein sequence ID" value="HIV01142.1"/>
    <property type="molecule type" value="Genomic_DNA"/>
</dbReference>
<evidence type="ECO:0000259" key="1">
    <source>
        <dbReference type="PROSITE" id="PS51831"/>
    </source>
</evidence>
<sequence>MSIIVYDENLLNSAKDFAIQKHKGQFRKGTKIPYIIHPYEVLKILQENGADIKTQIAGLLHDTLEDTNTTVEEIEANFGSEVAELVKYETEDKRKEYRERKAEHMAKLKTAPLEAKMVNCADKLANLRSTWKECKIGDSFWERFNGSKQDIAWYYGLAIDALQSLSGMPIYENLKDVYKVVFGDMKLNKGNEKL</sequence>
<dbReference type="PANTHER" id="PTHR46246">
    <property type="entry name" value="GUANOSINE-3',5'-BIS(DIPHOSPHATE) 3'-PYROPHOSPHOHYDROLASE MESH1"/>
    <property type="match status" value="1"/>
</dbReference>
<dbReference type="InterPro" id="IPR052194">
    <property type="entry name" value="MESH1"/>
</dbReference>
<reference evidence="2" key="2">
    <citation type="journal article" date="2021" name="PeerJ">
        <title>Extensive microbial diversity within the chicken gut microbiome revealed by metagenomics and culture.</title>
        <authorList>
            <person name="Gilroy R."/>
            <person name="Ravi A."/>
            <person name="Getino M."/>
            <person name="Pursley I."/>
            <person name="Horton D.L."/>
            <person name="Alikhan N.F."/>
            <person name="Baker D."/>
            <person name="Gharbi K."/>
            <person name="Hall N."/>
            <person name="Watson M."/>
            <person name="Adriaenssens E.M."/>
            <person name="Foster-Nyarko E."/>
            <person name="Jarju S."/>
            <person name="Secka A."/>
            <person name="Antonio M."/>
            <person name="Oren A."/>
            <person name="Chaudhuri R.R."/>
            <person name="La Ragione R."/>
            <person name="Hildebrand F."/>
            <person name="Pallen M.J."/>
        </authorList>
    </citation>
    <scope>NUCLEOTIDE SEQUENCE</scope>
    <source>
        <strain evidence="2">CHK186-9395</strain>
    </source>
</reference>
<dbReference type="Pfam" id="PF13328">
    <property type="entry name" value="HD_4"/>
    <property type="match status" value="1"/>
</dbReference>
<evidence type="ECO:0000313" key="2">
    <source>
        <dbReference type="EMBL" id="HIV01142.1"/>
    </source>
</evidence>
<dbReference type="GO" id="GO:0008893">
    <property type="term" value="F:guanosine-3',5'-bis(diphosphate) 3'-diphosphatase activity"/>
    <property type="evidence" value="ECO:0007669"/>
    <property type="project" value="TreeGrafter"/>
</dbReference>
<protein>
    <submittedName>
        <fullName evidence="2">Bifunctional (P)ppGpp synthetase/guanosine-3',5'-bis(Diphosphate) 3'-pyrophosphohydrolase</fullName>
    </submittedName>
</protein>
<dbReference type="Proteomes" id="UP000886861">
    <property type="component" value="Unassembled WGS sequence"/>
</dbReference>
<proteinExistence type="predicted"/>
<comment type="caution">
    <text evidence="2">The sequence shown here is derived from an EMBL/GenBank/DDBJ whole genome shotgun (WGS) entry which is preliminary data.</text>
</comment>
<evidence type="ECO:0000313" key="3">
    <source>
        <dbReference type="Proteomes" id="UP000886861"/>
    </source>
</evidence>
<gene>
    <name evidence="2" type="ORF">IAA62_01120</name>
</gene>
<dbReference type="CDD" id="cd00077">
    <property type="entry name" value="HDc"/>
    <property type="match status" value="1"/>
</dbReference>
<dbReference type="PROSITE" id="PS51831">
    <property type="entry name" value="HD"/>
    <property type="match status" value="1"/>
</dbReference>
<dbReference type="InterPro" id="IPR006674">
    <property type="entry name" value="HD_domain"/>
</dbReference>
<dbReference type="InterPro" id="IPR003607">
    <property type="entry name" value="HD/PDEase_dom"/>
</dbReference>
<organism evidence="2 3">
    <name type="scientific">Candidatus Caccopulliclostridium gallistercoris</name>
    <dbReference type="NCBI Taxonomy" id="2840719"/>
    <lineage>
        <taxon>Bacteria</taxon>
        <taxon>Bacillati</taxon>
        <taxon>Bacillota</taxon>
        <taxon>Clostridia</taxon>
        <taxon>Candidatus Caccopulliclostridium</taxon>
    </lineage>
</organism>
<dbReference type="Gene3D" id="1.10.3210.10">
    <property type="entry name" value="Hypothetical protein af1432"/>
    <property type="match status" value="1"/>
</dbReference>
<dbReference type="SMART" id="SM00471">
    <property type="entry name" value="HDc"/>
    <property type="match status" value="1"/>
</dbReference>
<dbReference type="PANTHER" id="PTHR46246:SF1">
    <property type="entry name" value="GUANOSINE-3',5'-BIS(DIPHOSPHATE) 3'-PYROPHOSPHOHYDROLASE MESH1"/>
    <property type="match status" value="1"/>
</dbReference>
<feature type="domain" description="HD" evidence="1">
    <location>
        <begin position="34"/>
        <end position="127"/>
    </location>
</feature>